<evidence type="ECO:0000313" key="1">
    <source>
        <dbReference type="EMBL" id="RCS70759.1"/>
    </source>
</evidence>
<dbReference type="Proteomes" id="UP000252479">
    <property type="component" value="Unassembled WGS sequence"/>
</dbReference>
<reference evidence="1 2" key="1">
    <citation type="journal article" date="2017" name="Elife">
        <title>Extensive horizontal gene transfer in cheese-associated bacteria.</title>
        <authorList>
            <person name="Bonham K.S."/>
            <person name="Wolfe B.E."/>
            <person name="Dutton R.J."/>
        </authorList>
    </citation>
    <scope>NUCLEOTIDE SEQUENCE [LARGE SCALE GENOMIC DNA]</scope>
    <source>
        <strain evidence="1 2">JB196</strain>
    </source>
</reference>
<evidence type="ECO:0008006" key="3">
    <source>
        <dbReference type="Google" id="ProtNLM"/>
    </source>
</evidence>
<evidence type="ECO:0000313" key="2">
    <source>
        <dbReference type="Proteomes" id="UP000252479"/>
    </source>
</evidence>
<organism evidence="1 2">
    <name type="scientific">Vibrio casei</name>
    <dbReference type="NCBI Taxonomy" id="673372"/>
    <lineage>
        <taxon>Bacteria</taxon>
        <taxon>Pseudomonadati</taxon>
        <taxon>Pseudomonadota</taxon>
        <taxon>Gammaproteobacteria</taxon>
        <taxon>Vibrionales</taxon>
        <taxon>Vibrionaceae</taxon>
        <taxon>Vibrio</taxon>
    </lineage>
</organism>
<dbReference type="EMBL" id="QPGL01000002">
    <property type="protein sequence ID" value="RCS70759.1"/>
    <property type="molecule type" value="Genomic_DNA"/>
</dbReference>
<dbReference type="GeneID" id="303190272"/>
<sequence length="145" mass="16072">MIITKKKWAIIAIVLLLLAGSGGFLYAQYGLTPIKDLVAPSEPVQENNSFEVLLTGTLIPVNDGKRQKLLLLDLSMYSSQANQVAVEKSKNHIRHALLNALSVKPTVYFYDRKFVSNLQKDVEDLLIGTMGLPISEVLVTKAIYQ</sequence>
<proteinExistence type="predicted"/>
<keyword evidence="2" id="KW-1185">Reference proteome</keyword>
<protein>
    <recommendedName>
        <fullName evidence="3">Flagellar protein FliL</fullName>
    </recommendedName>
</protein>
<gene>
    <name evidence="1" type="ORF">CIK83_15205</name>
</gene>
<name>A0A368LJ34_9VIBR</name>
<dbReference type="RefSeq" id="WP_086959825.1">
    <property type="nucleotide sequence ID" value="NZ_FUKS01000017.1"/>
</dbReference>
<dbReference type="AlphaFoldDB" id="A0A368LJ34"/>
<accession>A0A368LJ34</accession>
<comment type="caution">
    <text evidence="1">The sequence shown here is derived from an EMBL/GenBank/DDBJ whole genome shotgun (WGS) entry which is preliminary data.</text>
</comment>